<reference evidence="2" key="1">
    <citation type="submission" date="2022-03" db="EMBL/GenBank/DDBJ databases">
        <title>Genomic Encyclopedia of Type Strains, Phase III (KMG-III): the genomes of soil and plant-associated and newly described type strains.</title>
        <authorList>
            <person name="Whitman W."/>
        </authorList>
    </citation>
    <scope>NUCLEOTIDE SEQUENCE</scope>
    <source>
        <strain evidence="2">ANL 6-2</strain>
    </source>
</reference>
<feature type="region of interest" description="Disordered" evidence="1">
    <location>
        <begin position="1"/>
        <end position="36"/>
    </location>
</feature>
<proteinExistence type="predicted"/>
<protein>
    <submittedName>
        <fullName evidence="2">Uncharacterized protein</fullName>
    </submittedName>
</protein>
<dbReference type="Proteomes" id="UP001205843">
    <property type="component" value="Unassembled WGS sequence"/>
</dbReference>
<comment type="caution">
    <text evidence="2">The sequence shown here is derived from an EMBL/GenBank/DDBJ whole genome shotgun (WGS) entry which is preliminary data.</text>
</comment>
<gene>
    <name evidence="2" type="ORF">J2T57_002457</name>
</gene>
<sequence>MEIQATGGMQLPTIEGGTAGQSAQAPGAGDVTKPSDADAARFRLVLSEVEQLEAPARPDVADRVFAALSDLETRRSSTVDRVTDFSPLAEMTERSGHSLQSLADWRPSQQHGPVERVQDFSEHALATYASMMESAIATRGELAANQLEAMAAITNSSITRNVAFKATDSVAKIIRGQ</sequence>
<keyword evidence="3" id="KW-1185">Reference proteome</keyword>
<accession>A0AAE3G470</accession>
<evidence type="ECO:0000256" key="1">
    <source>
        <dbReference type="SAM" id="MobiDB-lite"/>
    </source>
</evidence>
<dbReference type="AlphaFoldDB" id="A0AAE3G470"/>
<name>A0AAE3G470_9GAMM</name>
<evidence type="ECO:0000313" key="2">
    <source>
        <dbReference type="EMBL" id="MCP1675309.1"/>
    </source>
</evidence>
<evidence type="ECO:0000313" key="3">
    <source>
        <dbReference type="Proteomes" id="UP001205843"/>
    </source>
</evidence>
<dbReference type="EMBL" id="JALJXV010000005">
    <property type="protein sequence ID" value="MCP1675309.1"/>
    <property type="molecule type" value="Genomic_DNA"/>
</dbReference>
<organism evidence="2 3">
    <name type="scientific">Natronocella acetinitrilica</name>
    <dbReference type="NCBI Taxonomy" id="414046"/>
    <lineage>
        <taxon>Bacteria</taxon>
        <taxon>Pseudomonadati</taxon>
        <taxon>Pseudomonadota</taxon>
        <taxon>Gammaproteobacteria</taxon>
        <taxon>Chromatiales</taxon>
        <taxon>Ectothiorhodospiraceae</taxon>
        <taxon>Natronocella</taxon>
    </lineage>
</organism>